<dbReference type="SMART" id="SM01027">
    <property type="entry name" value="Beta-Casp"/>
    <property type="match status" value="1"/>
</dbReference>
<comment type="subcellular location">
    <subcellularLocation>
        <location evidence="1">Nucleus</location>
    </subcellularLocation>
</comment>
<evidence type="ECO:0000256" key="3">
    <source>
        <dbReference type="ARBA" id="ARBA00022722"/>
    </source>
</evidence>
<dbReference type="Pfam" id="PF11718">
    <property type="entry name" value="CPSF73-100_C"/>
    <property type="match status" value="1"/>
</dbReference>
<comment type="caution">
    <text evidence="9">The sequence shown here is derived from an EMBL/GenBank/DDBJ whole genome shotgun (WGS) entry which is preliminary data.</text>
</comment>
<dbReference type="InterPro" id="IPR022712">
    <property type="entry name" value="Beta_Casp"/>
</dbReference>
<dbReference type="Proteomes" id="UP000664859">
    <property type="component" value="Unassembled WGS sequence"/>
</dbReference>
<dbReference type="Pfam" id="PF07521">
    <property type="entry name" value="RMMBL"/>
    <property type="match status" value="1"/>
</dbReference>
<dbReference type="GO" id="GO:0005847">
    <property type="term" value="C:mRNA cleavage and polyadenylation specificity factor complex"/>
    <property type="evidence" value="ECO:0007669"/>
    <property type="project" value="TreeGrafter"/>
</dbReference>
<gene>
    <name evidence="9" type="ORF">JKP88DRAFT_299025</name>
</gene>
<dbReference type="AlphaFoldDB" id="A0A836CKW9"/>
<dbReference type="SMART" id="SM00849">
    <property type="entry name" value="Lactamase_B"/>
    <property type="match status" value="1"/>
</dbReference>
<dbReference type="InterPro" id="IPR011108">
    <property type="entry name" value="RMMBL"/>
</dbReference>
<dbReference type="Gene3D" id="3.60.15.10">
    <property type="entry name" value="Ribonuclease Z/Hydroxyacylglutathione hydrolase-like"/>
    <property type="match status" value="1"/>
</dbReference>
<keyword evidence="3" id="KW-0540">Nuclease</keyword>
<dbReference type="GO" id="GO:0006398">
    <property type="term" value="P:mRNA 3'-end processing by stem-loop binding and cleavage"/>
    <property type="evidence" value="ECO:0007669"/>
    <property type="project" value="TreeGrafter"/>
</dbReference>
<dbReference type="InterPro" id="IPR050698">
    <property type="entry name" value="MBL"/>
</dbReference>
<evidence type="ECO:0000259" key="8">
    <source>
        <dbReference type="SMART" id="SM01098"/>
    </source>
</evidence>
<dbReference type="Gene3D" id="3.40.50.10890">
    <property type="match status" value="1"/>
</dbReference>
<evidence type="ECO:0000313" key="9">
    <source>
        <dbReference type="EMBL" id="KAG5190345.1"/>
    </source>
</evidence>
<accession>A0A836CKW9</accession>
<evidence type="ECO:0000256" key="5">
    <source>
        <dbReference type="ARBA" id="ARBA00023242"/>
    </source>
</evidence>
<dbReference type="SUPFAM" id="SSF56281">
    <property type="entry name" value="Metallo-hydrolase/oxidoreductase"/>
    <property type="match status" value="1"/>
</dbReference>
<keyword evidence="4" id="KW-0378">Hydrolase</keyword>
<sequence>MTIMPIGAGNEVGRSCIIIKYMGKTIMLDCGIHPGYNGMAALPFFDEIEPEDIDLLLVTHFHLDHAASLPYFTEHTGFSGRIFMTHPTKAVMRMLLADYIKLVNVSSEDILYDEKDLSACIEKIELIDYHQVLEHEGIKFWCYNAGHVLGAAMFMLEIAGVHILYTGDYSMEDDRHLMAAEVPSTSPDVLIVESTYGVQVHSPREEREERFTSTVAQIVRRGGRCLIPVFALGRAQELLLILDEYWQAHPDLQHIPIYYASRLASKAIRVYQTYINMMNAHIRRQMDVSNPFKFKHITNLKGIEHFQDLGPSVVMASPGMLQSGVSRQLFDRWCTDDKNGVLIPGYSVEGTLAKKILSSPDEVTGMDGRIRPLRCGVEYVSFSAHVDYVENKRFMDATAPANIVLVHGEANEMMRLRGELVRKYSRVPAAERPQVLAPRNCQEIRLEFHRDKMAKAVGRLTETLRRPDAAAVGALLVTKDFNNRLMAPEDLETYTQLKVGGVRQSLRVPFYSSFDALRLYFAEVYDDVVVEKTGEATGRMSVHGAAVTVDYPPVQQDGAASLVFEWSASPVNDMIADSLIALAMQAQTTPGAIRLTSAAVAAAGNGQRHARCRHGATAAAATAEATAEEAAAEEAAGVAHGLAAALTLVTAALRDSFGAHGVKVDEATRTLAVSLDDAAPADAAAAEPTALVVVEAAVSRGGGAAWAARVQSDDATVKEQLEEMLKHLQRADAPA</sequence>
<dbReference type="PANTHER" id="PTHR11203:SF11">
    <property type="entry name" value="CLEAVAGE AND POLYADENYLATION SPECIFICITY FACTOR SUBUNIT 3"/>
    <property type="match status" value="1"/>
</dbReference>
<evidence type="ECO:0000259" key="7">
    <source>
        <dbReference type="SMART" id="SM01027"/>
    </source>
</evidence>
<proteinExistence type="predicted"/>
<evidence type="ECO:0000313" key="10">
    <source>
        <dbReference type="Proteomes" id="UP000664859"/>
    </source>
</evidence>
<dbReference type="GO" id="GO:0003723">
    <property type="term" value="F:RNA binding"/>
    <property type="evidence" value="ECO:0007669"/>
    <property type="project" value="TreeGrafter"/>
</dbReference>
<dbReference type="InterPro" id="IPR036866">
    <property type="entry name" value="RibonucZ/Hydroxyglut_hydro"/>
</dbReference>
<evidence type="ECO:0000256" key="1">
    <source>
        <dbReference type="ARBA" id="ARBA00004123"/>
    </source>
</evidence>
<protein>
    <submittedName>
        <fullName evidence="9">Cleavage and polyadenylation specificity factor subunit 3</fullName>
    </submittedName>
</protein>
<organism evidence="9 10">
    <name type="scientific">Tribonema minus</name>
    <dbReference type="NCBI Taxonomy" id="303371"/>
    <lineage>
        <taxon>Eukaryota</taxon>
        <taxon>Sar</taxon>
        <taxon>Stramenopiles</taxon>
        <taxon>Ochrophyta</taxon>
        <taxon>PX clade</taxon>
        <taxon>Xanthophyceae</taxon>
        <taxon>Tribonematales</taxon>
        <taxon>Tribonemataceae</taxon>
        <taxon>Tribonema</taxon>
    </lineage>
</organism>
<dbReference type="SMART" id="SM01098">
    <property type="entry name" value="CPSF73-100_C"/>
    <property type="match status" value="1"/>
</dbReference>
<feature type="domain" description="Pre-mRNA 3'-end-processing endonuclease polyadenylation factor C-term" evidence="8">
    <location>
        <begin position="466"/>
        <end position="735"/>
    </location>
</feature>
<dbReference type="InterPro" id="IPR021718">
    <property type="entry name" value="CPSF73-100_C"/>
</dbReference>
<keyword evidence="2" id="KW-0507">mRNA processing</keyword>
<dbReference type="FunFam" id="3.40.50.10890:FF:000001">
    <property type="entry name" value="Cleavage and polyadenylation specificity factor subunit 3"/>
    <property type="match status" value="1"/>
</dbReference>
<feature type="domain" description="Metallo-beta-lactamase" evidence="6">
    <location>
        <begin position="13"/>
        <end position="223"/>
    </location>
</feature>
<dbReference type="GO" id="GO:0004521">
    <property type="term" value="F:RNA endonuclease activity"/>
    <property type="evidence" value="ECO:0007669"/>
    <property type="project" value="TreeGrafter"/>
</dbReference>
<dbReference type="EMBL" id="JAFCMP010000035">
    <property type="protein sequence ID" value="KAG5190345.1"/>
    <property type="molecule type" value="Genomic_DNA"/>
</dbReference>
<evidence type="ECO:0000256" key="2">
    <source>
        <dbReference type="ARBA" id="ARBA00022664"/>
    </source>
</evidence>
<dbReference type="GO" id="GO:0004534">
    <property type="term" value="F:5'-3' RNA exonuclease activity"/>
    <property type="evidence" value="ECO:0007669"/>
    <property type="project" value="TreeGrafter"/>
</dbReference>
<keyword evidence="10" id="KW-1185">Reference proteome</keyword>
<name>A0A836CKW9_9STRA</name>
<feature type="domain" description="Beta-Casp" evidence="7">
    <location>
        <begin position="235"/>
        <end position="356"/>
    </location>
</feature>
<dbReference type="Pfam" id="PF10996">
    <property type="entry name" value="Beta-Casp"/>
    <property type="match status" value="1"/>
</dbReference>
<evidence type="ECO:0000256" key="4">
    <source>
        <dbReference type="ARBA" id="ARBA00022801"/>
    </source>
</evidence>
<dbReference type="OrthoDB" id="10249535at2759"/>
<reference evidence="9" key="1">
    <citation type="submission" date="2021-02" db="EMBL/GenBank/DDBJ databases">
        <title>First Annotated Genome of the Yellow-green Alga Tribonema minus.</title>
        <authorList>
            <person name="Mahan K.M."/>
        </authorList>
    </citation>
    <scope>NUCLEOTIDE SEQUENCE</scope>
    <source>
        <strain evidence="9">UTEX B ZZ1240</strain>
    </source>
</reference>
<dbReference type="Pfam" id="PF16661">
    <property type="entry name" value="Lactamase_B_6"/>
    <property type="match status" value="1"/>
</dbReference>
<dbReference type="PANTHER" id="PTHR11203">
    <property type="entry name" value="CLEAVAGE AND POLYADENYLATION SPECIFICITY FACTOR FAMILY MEMBER"/>
    <property type="match status" value="1"/>
</dbReference>
<dbReference type="InterPro" id="IPR001279">
    <property type="entry name" value="Metallo-B-lactamas"/>
</dbReference>
<dbReference type="CDD" id="cd16292">
    <property type="entry name" value="CPSF3-like_MBL-fold"/>
    <property type="match status" value="1"/>
</dbReference>
<evidence type="ECO:0000259" key="6">
    <source>
        <dbReference type="SMART" id="SM00849"/>
    </source>
</evidence>
<keyword evidence="5" id="KW-0539">Nucleus</keyword>